<evidence type="ECO:0000313" key="2">
    <source>
        <dbReference type="Proteomes" id="UP000698800"/>
    </source>
</evidence>
<reference evidence="1" key="1">
    <citation type="submission" date="2021-03" db="EMBL/GenBank/DDBJ databases">
        <title>Comparative genomics and phylogenomic investigation of the class Geoglossomycetes provide insights into ecological specialization and systematics.</title>
        <authorList>
            <person name="Melie T."/>
            <person name="Pirro S."/>
            <person name="Miller A.N."/>
            <person name="Quandt A."/>
        </authorList>
    </citation>
    <scope>NUCLEOTIDE SEQUENCE</scope>
    <source>
        <strain evidence="1">GBOQ0MN5Z8</strain>
    </source>
</reference>
<protein>
    <submittedName>
        <fullName evidence="1">Uncharacterized protein</fullName>
    </submittedName>
</protein>
<keyword evidence="2" id="KW-1185">Reference proteome</keyword>
<dbReference type="OrthoDB" id="10606171at2759"/>
<gene>
    <name evidence="1" type="ORF">FGG08_005527</name>
</gene>
<name>A0A9P8KYF3_9PEZI</name>
<organism evidence="1 2">
    <name type="scientific">Glutinoglossum americanum</name>
    <dbReference type="NCBI Taxonomy" id="1670608"/>
    <lineage>
        <taxon>Eukaryota</taxon>
        <taxon>Fungi</taxon>
        <taxon>Dikarya</taxon>
        <taxon>Ascomycota</taxon>
        <taxon>Pezizomycotina</taxon>
        <taxon>Geoglossomycetes</taxon>
        <taxon>Geoglossales</taxon>
        <taxon>Geoglossaceae</taxon>
        <taxon>Glutinoglossum</taxon>
    </lineage>
</organism>
<evidence type="ECO:0000313" key="1">
    <source>
        <dbReference type="EMBL" id="KAH0537720.1"/>
    </source>
</evidence>
<comment type="caution">
    <text evidence="1">The sequence shown here is derived from an EMBL/GenBank/DDBJ whole genome shotgun (WGS) entry which is preliminary data.</text>
</comment>
<dbReference type="EMBL" id="JAGHQL010000133">
    <property type="protein sequence ID" value="KAH0537720.1"/>
    <property type="molecule type" value="Genomic_DNA"/>
</dbReference>
<dbReference type="Proteomes" id="UP000698800">
    <property type="component" value="Unassembled WGS sequence"/>
</dbReference>
<sequence>MAAQRLEKATTKMSCRISIVNDIAATTFRLTKEEEAKILAVEPSQLQPIEEEFVSVFPTSPVAALCDAFRSLDSTYFENSLYGRTLIRLSTPNSQFHNQCPLFVSEMFRDITRGGEMEGPHMVFVIYDCWPQKPKLTIWLTADHLDTRCPRDMMKLLFRGLAQASYGMRHFCGFSLREWGD</sequence>
<accession>A0A9P8KYF3</accession>
<dbReference type="AlphaFoldDB" id="A0A9P8KYF3"/>
<proteinExistence type="predicted"/>